<feature type="non-terminal residue" evidence="2">
    <location>
        <position position="169"/>
    </location>
</feature>
<feature type="compositionally biased region" description="Polar residues" evidence="1">
    <location>
        <begin position="67"/>
        <end position="82"/>
    </location>
</feature>
<proteinExistence type="predicted"/>
<evidence type="ECO:0000256" key="1">
    <source>
        <dbReference type="SAM" id="MobiDB-lite"/>
    </source>
</evidence>
<dbReference type="Proteomes" id="UP001159428">
    <property type="component" value="Unassembled WGS sequence"/>
</dbReference>
<feature type="compositionally biased region" description="Basic and acidic residues" evidence="1">
    <location>
        <begin position="94"/>
        <end position="110"/>
    </location>
</feature>
<dbReference type="AlphaFoldDB" id="A0AAU9X023"/>
<feature type="non-terminal residue" evidence="2">
    <location>
        <position position="1"/>
    </location>
</feature>
<accession>A0AAU9X023</accession>
<feature type="compositionally biased region" description="Basic and acidic residues" evidence="1">
    <location>
        <begin position="117"/>
        <end position="130"/>
    </location>
</feature>
<keyword evidence="3" id="KW-1185">Reference proteome</keyword>
<feature type="compositionally biased region" description="Acidic residues" evidence="1">
    <location>
        <begin position="136"/>
        <end position="147"/>
    </location>
</feature>
<sequence>FTEGDTNYSRVITSNKRALDSLSRIFPEAKASELEVSCSKRGRLQVKMFGQGKRTSPLYTEEKGTNKQRLNPSVPNQIKTSLGSEQEVFIAEKEKEIEGKQKSIQENRGIDDDENEDRATRERARDRIIENQEQIDALENEREELEESTSLRERVRNIFKKYGFKVSTI</sequence>
<reference evidence="2 3" key="1">
    <citation type="submission" date="2022-05" db="EMBL/GenBank/DDBJ databases">
        <authorList>
            <consortium name="Genoscope - CEA"/>
            <person name="William W."/>
        </authorList>
    </citation>
    <scope>NUCLEOTIDE SEQUENCE [LARGE SCALE GENOMIC DNA]</scope>
</reference>
<organism evidence="2 3">
    <name type="scientific">Pocillopora meandrina</name>
    <dbReference type="NCBI Taxonomy" id="46732"/>
    <lineage>
        <taxon>Eukaryota</taxon>
        <taxon>Metazoa</taxon>
        <taxon>Cnidaria</taxon>
        <taxon>Anthozoa</taxon>
        <taxon>Hexacorallia</taxon>
        <taxon>Scleractinia</taxon>
        <taxon>Astrocoeniina</taxon>
        <taxon>Pocilloporidae</taxon>
        <taxon>Pocillopora</taxon>
    </lineage>
</organism>
<evidence type="ECO:0000313" key="2">
    <source>
        <dbReference type="EMBL" id="CAH3132261.1"/>
    </source>
</evidence>
<name>A0AAU9X023_9CNID</name>
<feature type="region of interest" description="Disordered" evidence="1">
    <location>
        <begin position="62"/>
        <end position="82"/>
    </location>
</feature>
<comment type="caution">
    <text evidence="2">The sequence shown here is derived from an EMBL/GenBank/DDBJ whole genome shotgun (WGS) entry which is preliminary data.</text>
</comment>
<evidence type="ECO:0000313" key="3">
    <source>
        <dbReference type="Proteomes" id="UP001159428"/>
    </source>
</evidence>
<feature type="region of interest" description="Disordered" evidence="1">
    <location>
        <begin position="94"/>
        <end position="149"/>
    </location>
</feature>
<dbReference type="EMBL" id="CALNXJ010000026">
    <property type="protein sequence ID" value="CAH3132261.1"/>
    <property type="molecule type" value="Genomic_DNA"/>
</dbReference>
<gene>
    <name evidence="2" type="ORF">PMEA_00014610</name>
</gene>
<protein>
    <submittedName>
        <fullName evidence="2">Uncharacterized protein</fullName>
    </submittedName>
</protein>